<proteinExistence type="predicted"/>
<dbReference type="CDD" id="cd00761">
    <property type="entry name" value="Glyco_tranf_GTA_type"/>
    <property type="match status" value="1"/>
</dbReference>
<dbReference type="InterPro" id="IPR001173">
    <property type="entry name" value="Glyco_trans_2-like"/>
</dbReference>
<dbReference type="PANTHER" id="PTHR22916">
    <property type="entry name" value="GLYCOSYLTRANSFERASE"/>
    <property type="match status" value="1"/>
</dbReference>
<organism evidence="4 5">
    <name type="scientific">Anaeromassilibacillus senegalensis</name>
    <dbReference type="NCBI Taxonomy" id="1673717"/>
    <lineage>
        <taxon>Bacteria</taxon>
        <taxon>Bacillati</taxon>
        <taxon>Bacillota</taxon>
        <taxon>Clostridia</taxon>
        <taxon>Eubacteriales</taxon>
        <taxon>Acutalibacteraceae</taxon>
        <taxon>Anaeromassilibacillus</taxon>
    </lineage>
</organism>
<gene>
    <name evidence="4" type="ORF">JQM67_11245</name>
</gene>
<dbReference type="RefSeq" id="WP_235324194.1">
    <property type="nucleotide sequence ID" value="NZ_JAFBIT010000003.1"/>
</dbReference>
<accession>A0ABS9CS55</accession>
<keyword evidence="5" id="KW-1185">Reference proteome</keyword>
<keyword evidence="1" id="KW-0328">Glycosyltransferase</keyword>
<keyword evidence="2" id="KW-0808">Transferase</keyword>
<comment type="caution">
    <text evidence="4">The sequence shown here is derived from an EMBL/GenBank/DDBJ whole genome shotgun (WGS) entry which is preliminary data.</text>
</comment>
<evidence type="ECO:0000259" key="3">
    <source>
        <dbReference type="Pfam" id="PF00535"/>
    </source>
</evidence>
<dbReference type="Gene3D" id="3.90.550.10">
    <property type="entry name" value="Spore Coat Polysaccharide Biosynthesis Protein SpsA, Chain A"/>
    <property type="match status" value="1"/>
</dbReference>
<evidence type="ECO:0000256" key="1">
    <source>
        <dbReference type="ARBA" id="ARBA00022676"/>
    </source>
</evidence>
<reference evidence="4 5" key="1">
    <citation type="submission" date="2020-12" db="EMBL/GenBank/DDBJ databases">
        <title>Whole genome sequences of gut porcine anaerobes.</title>
        <authorList>
            <person name="Kubasova T."/>
            <person name="Jahodarova E."/>
            <person name="Rychlik I."/>
        </authorList>
    </citation>
    <scope>NUCLEOTIDE SEQUENCE [LARGE SCALE GENOMIC DNA]</scope>
    <source>
        <strain evidence="4 5">An867</strain>
    </source>
</reference>
<evidence type="ECO:0000256" key="2">
    <source>
        <dbReference type="ARBA" id="ARBA00022679"/>
    </source>
</evidence>
<dbReference type="SUPFAM" id="SSF53448">
    <property type="entry name" value="Nucleotide-diphospho-sugar transferases"/>
    <property type="match status" value="1"/>
</dbReference>
<evidence type="ECO:0000313" key="4">
    <source>
        <dbReference type="EMBL" id="MCF2653176.1"/>
    </source>
</evidence>
<dbReference type="PANTHER" id="PTHR22916:SF51">
    <property type="entry name" value="GLYCOSYLTRANSFERASE EPSH-RELATED"/>
    <property type="match status" value="1"/>
</dbReference>
<protein>
    <submittedName>
        <fullName evidence="4">Glycosyltransferase family 2 protein</fullName>
    </submittedName>
</protein>
<evidence type="ECO:0000313" key="5">
    <source>
        <dbReference type="Proteomes" id="UP001299220"/>
    </source>
</evidence>
<name>A0ABS9CS55_9FIRM</name>
<sequence>MDKIVTFIILAYNVEQYLNKCLDSFLCPSVMKLMEVLIIDDGSTDKTGKIADDYASQYPQTFCVIHKENGGHGSGINIGSHRARGKYFKAIDADDWVITENLPGFITALSKCEADVVLTPFHTVDMMTGERKAKYIANWKSNRVTVNDILSHWSDFEDVCVFHGITYRSDFYRNSRNMLPEHTFYEDQVYNAIPFCNAEHIAISDIFVYQYMIGNAQQSVSCENQAKRIDHVERVLWSLIAYYQSVSGLSETAKTYLFERIKSVCLIYLATAFVYEKDKKKGRKLGRCLCGKLRAKFPEAWRAIRNKYGLYSLMNYGYVAPKKYQELVQSANYRTIKNRVKGVLSKK</sequence>
<feature type="domain" description="Glycosyltransferase 2-like" evidence="3">
    <location>
        <begin position="7"/>
        <end position="139"/>
    </location>
</feature>
<dbReference type="InterPro" id="IPR029044">
    <property type="entry name" value="Nucleotide-diphossugar_trans"/>
</dbReference>
<dbReference type="EMBL" id="JAFBIT010000003">
    <property type="protein sequence ID" value="MCF2653176.1"/>
    <property type="molecule type" value="Genomic_DNA"/>
</dbReference>
<dbReference type="Pfam" id="PF00535">
    <property type="entry name" value="Glycos_transf_2"/>
    <property type="match status" value="1"/>
</dbReference>
<dbReference type="Proteomes" id="UP001299220">
    <property type="component" value="Unassembled WGS sequence"/>
</dbReference>